<accession>A0AAU7E6V4</accession>
<dbReference type="AlphaFoldDB" id="A0AAU7E6V4"/>
<evidence type="ECO:0000259" key="6">
    <source>
        <dbReference type="Pfam" id="PF04055"/>
    </source>
</evidence>
<reference evidence="7" key="1">
    <citation type="submission" date="2024-05" db="EMBL/GenBank/DDBJ databases">
        <title>Campylobacter coli isolated from environmental waters in Slovenia.</title>
        <authorList>
            <person name="Zautner A.E."/>
            <person name="Bunk B."/>
            <person name="Riedel T."/>
            <person name="Sproeer C."/>
        </authorList>
    </citation>
    <scope>NUCLEOTIDE SEQUENCE</scope>
    <source>
        <strain evidence="7">CCS1377</strain>
    </source>
</reference>
<dbReference type="GO" id="GO:0003824">
    <property type="term" value="F:catalytic activity"/>
    <property type="evidence" value="ECO:0007669"/>
    <property type="project" value="InterPro"/>
</dbReference>
<dbReference type="SFLD" id="SFLDS00029">
    <property type="entry name" value="Radical_SAM"/>
    <property type="match status" value="1"/>
</dbReference>
<proteinExistence type="predicted"/>
<dbReference type="SUPFAM" id="SSF102114">
    <property type="entry name" value="Radical SAM enzymes"/>
    <property type="match status" value="1"/>
</dbReference>
<evidence type="ECO:0000256" key="3">
    <source>
        <dbReference type="ARBA" id="ARBA00022723"/>
    </source>
</evidence>
<evidence type="ECO:0000313" key="7">
    <source>
        <dbReference type="EMBL" id="XBJ29220.1"/>
    </source>
</evidence>
<dbReference type="InterPro" id="IPR058240">
    <property type="entry name" value="rSAM_sf"/>
</dbReference>
<comment type="cofactor">
    <cofactor evidence="1">
        <name>[4Fe-4S] cluster</name>
        <dbReference type="ChEBI" id="CHEBI:49883"/>
    </cofactor>
</comment>
<dbReference type="GO" id="GO:0046872">
    <property type="term" value="F:metal ion binding"/>
    <property type="evidence" value="ECO:0007669"/>
    <property type="project" value="UniProtKB-KW"/>
</dbReference>
<dbReference type="EMBL" id="CP155620">
    <property type="protein sequence ID" value="XBJ29220.1"/>
    <property type="molecule type" value="Genomic_DNA"/>
</dbReference>
<dbReference type="CDD" id="cd01335">
    <property type="entry name" value="Radical_SAM"/>
    <property type="match status" value="1"/>
</dbReference>
<keyword evidence="5" id="KW-0411">Iron-sulfur</keyword>
<protein>
    <submittedName>
        <fullName evidence="7">Radical SAM protein</fullName>
    </submittedName>
</protein>
<keyword evidence="3" id="KW-0479">Metal-binding</keyword>
<evidence type="ECO:0000256" key="4">
    <source>
        <dbReference type="ARBA" id="ARBA00023004"/>
    </source>
</evidence>
<feature type="domain" description="Radical SAM core" evidence="6">
    <location>
        <begin position="20"/>
        <end position="103"/>
    </location>
</feature>
<dbReference type="Pfam" id="PF04055">
    <property type="entry name" value="Radical_SAM"/>
    <property type="match status" value="1"/>
</dbReference>
<organism evidence="7">
    <name type="scientific">Campylobacter sp. CCS1377</name>
    <dbReference type="NCBI Taxonomy" id="3158229"/>
    <lineage>
        <taxon>Bacteria</taxon>
        <taxon>Pseudomonadati</taxon>
        <taxon>Campylobacterota</taxon>
        <taxon>Epsilonproteobacteria</taxon>
        <taxon>Campylobacterales</taxon>
        <taxon>Campylobacteraceae</taxon>
        <taxon>Campylobacter</taxon>
    </lineage>
</organism>
<sequence>MLKKTTPQKFLKVLEIHLAEHCNLYCFSCSHFSQLAKEAYYDLKEFEQDIKRLKVLTKGNIERFHLLGGEPLLNPDVLKYFALLRENFTHSHIWLITNGILLLKQDESFFQTCSKLNIELHPTKYPIEIDWQRVDELCKRYKVTLKFYNNAKIEKNSMKFVLNLEKQNDIYESFTQCFMSNFCVQLKEGKIYTCNICANIEHFNAKFKTTLMPSDEDCIDIYKAKNYEEILEFLAKPIPFCAYCDVKNWKSIGKWKRSEKSINEYLI</sequence>
<name>A0AAU7E6V4_9BACT</name>
<dbReference type="Gene3D" id="3.20.20.70">
    <property type="entry name" value="Aldolase class I"/>
    <property type="match status" value="1"/>
</dbReference>
<evidence type="ECO:0000256" key="5">
    <source>
        <dbReference type="ARBA" id="ARBA00023014"/>
    </source>
</evidence>
<keyword evidence="2" id="KW-0949">S-adenosyl-L-methionine</keyword>
<evidence type="ECO:0000256" key="1">
    <source>
        <dbReference type="ARBA" id="ARBA00001966"/>
    </source>
</evidence>
<dbReference type="RefSeq" id="WP_348518569.1">
    <property type="nucleotide sequence ID" value="NZ_CP155620.1"/>
</dbReference>
<gene>
    <name evidence="7" type="ORF">AAH949_09110</name>
</gene>
<keyword evidence="4" id="KW-0408">Iron</keyword>
<dbReference type="InterPro" id="IPR007197">
    <property type="entry name" value="rSAM"/>
</dbReference>
<dbReference type="InterPro" id="IPR013785">
    <property type="entry name" value="Aldolase_TIM"/>
</dbReference>
<evidence type="ECO:0000256" key="2">
    <source>
        <dbReference type="ARBA" id="ARBA00022691"/>
    </source>
</evidence>
<dbReference type="GO" id="GO:0051536">
    <property type="term" value="F:iron-sulfur cluster binding"/>
    <property type="evidence" value="ECO:0007669"/>
    <property type="project" value="UniProtKB-KW"/>
</dbReference>